<evidence type="ECO:0000313" key="3">
    <source>
        <dbReference type="EMBL" id="GEU34743.1"/>
    </source>
</evidence>
<reference evidence="3" key="1">
    <citation type="journal article" date="2019" name="Sci. Rep.">
        <title>Draft genome of Tanacetum cinerariifolium, the natural source of mosquito coil.</title>
        <authorList>
            <person name="Yamashiro T."/>
            <person name="Shiraishi A."/>
            <person name="Satake H."/>
            <person name="Nakayama K."/>
        </authorList>
    </citation>
    <scope>NUCLEOTIDE SEQUENCE</scope>
</reference>
<dbReference type="Pfam" id="PF25597">
    <property type="entry name" value="SH3_retrovirus"/>
    <property type="match status" value="1"/>
</dbReference>
<comment type="caution">
    <text evidence="3">The sequence shown here is derived from an EMBL/GenBank/DDBJ whole genome shotgun (WGS) entry which is preliminary data.</text>
</comment>
<dbReference type="Pfam" id="PF07727">
    <property type="entry name" value="RVT_2"/>
    <property type="match status" value="1"/>
</dbReference>
<name>A0A6L2JCI9_TANCI</name>
<organism evidence="3">
    <name type="scientific">Tanacetum cinerariifolium</name>
    <name type="common">Dalmatian daisy</name>
    <name type="synonym">Chrysanthemum cinerariifolium</name>
    <dbReference type="NCBI Taxonomy" id="118510"/>
    <lineage>
        <taxon>Eukaryota</taxon>
        <taxon>Viridiplantae</taxon>
        <taxon>Streptophyta</taxon>
        <taxon>Embryophyta</taxon>
        <taxon>Tracheophyta</taxon>
        <taxon>Spermatophyta</taxon>
        <taxon>Magnoliopsida</taxon>
        <taxon>eudicotyledons</taxon>
        <taxon>Gunneridae</taxon>
        <taxon>Pentapetalae</taxon>
        <taxon>asterids</taxon>
        <taxon>campanulids</taxon>
        <taxon>Asterales</taxon>
        <taxon>Asteraceae</taxon>
        <taxon>Asteroideae</taxon>
        <taxon>Anthemideae</taxon>
        <taxon>Anthemidinae</taxon>
        <taxon>Tanacetum</taxon>
    </lineage>
</organism>
<feature type="domain" description="Reverse transcriptase Ty1/copia-type" evidence="1">
    <location>
        <begin position="316"/>
        <end position="426"/>
    </location>
</feature>
<dbReference type="InterPro" id="IPR057670">
    <property type="entry name" value="SH3_retrovirus"/>
</dbReference>
<dbReference type="AlphaFoldDB" id="A0A6L2JCI9"/>
<accession>A0A6L2JCI9</accession>
<feature type="domain" description="Retroviral polymerase SH3-like" evidence="2">
    <location>
        <begin position="163"/>
        <end position="213"/>
    </location>
</feature>
<evidence type="ECO:0000259" key="1">
    <source>
        <dbReference type="Pfam" id="PF07727"/>
    </source>
</evidence>
<gene>
    <name evidence="3" type="ORF">Tci_006721</name>
</gene>
<dbReference type="InterPro" id="IPR013103">
    <property type="entry name" value="RVT_2"/>
</dbReference>
<evidence type="ECO:0000259" key="2">
    <source>
        <dbReference type="Pfam" id="PF25597"/>
    </source>
</evidence>
<dbReference type="EMBL" id="BKCJ010000613">
    <property type="protein sequence ID" value="GEU34743.1"/>
    <property type="molecule type" value="Genomic_DNA"/>
</dbReference>
<sequence length="480" mass="55335">MADGKKASNGAHCKSCDNRNLRTEGGLQDHNQAKQAECLGHLVTLSLATFNELHAMLKLHEQTLALPKSNTPALHATKGLRASRRLKPGALSLYVSNGQREAVEAIGFFIYDYALETVACILNMVPTKKIEKTPYEVWHVQAPKLSYLKVLSCEALVKQDTLNKLDKLEPRSINYIFVGYLKEIMHYSFYYPSENRVIVAQNANFLENSRINKEASGRLEDLEIIQEEDTHPSIDTSLHHEEDDLEMNEPQIYIIPIHRSTRIRHALDHMCLYVDAEEHELRDISEPTNYKAALLDPKSDKWLDAMNVKMQSMKDNEVWDLVKLLRDSKTIGSKWLFKKKTGMDRAVHTYKARLVVKVYTQTLRIDYEETFSPVSKIRAIWILIAIATFYEYEIWQMDVKTAILNVYLSKEFCMEQPKGFVNPKYPNQKLSILLLMMLLRKSFRPKFTTFMKLSNASVYKSVGVSKAFKTYSEYWNASSK</sequence>
<protein>
    <submittedName>
        <fullName evidence="3">Uncharacterized protein</fullName>
    </submittedName>
</protein>
<proteinExistence type="predicted"/>